<dbReference type="InterPro" id="IPR032531">
    <property type="entry name" value="DUF4956"/>
</dbReference>
<name>A0A6N2SEA8_9FIRM</name>
<evidence type="ECO:0000256" key="1">
    <source>
        <dbReference type="SAM" id="Phobius"/>
    </source>
</evidence>
<dbReference type="Pfam" id="PF16316">
    <property type="entry name" value="DUF4956"/>
    <property type="match status" value="1"/>
</dbReference>
<organism evidence="2">
    <name type="scientific">[Clostridium] nexile</name>
    <dbReference type="NCBI Taxonomy" id="29361"/>
    <lineage>
        <taxon>Bacteria</taxon>
        <taxon>Bacillati</taxon>
        <taxon>Bacillota</taxon>
        <taxon>Clostridia</taxon>
        <taxon>Lachnospirales</taxon>
        <taxon>Lachnospiraceae</taxon>
        <taxon>Tyzzerella</taxon>
    </lineage>
</organism>
<accession>A0A6N2SEA8</accession>
<sequence>MLNNMFQGIFDTEMTTVIAVPDFLLCVGCALVIGLILAGAYMYGTRYTKSFVAILAVLPAIVCVVIMMVNGNVGAGVAVAGAFSLVRFRSVPGSAKEIGAIFLAMGTGLVAGMGYLGYAFLVAVILGGVTLLYNKVDFGAGKKAALYKTLHITIPENLDYTGVFDKILKQYTKTYEVVQVKTTNMGSLFKLTYNITLKNAEEEKALIDALRCRNGNLEISVSKQETIIGEL</sequence>
<feature type="transmembrane region" description="Helical" evidence="1">
    <location>
        <begin position="100"/>
        <end position="133"/>
    </location>
</feature>
<gene>
    <name evidence="2" type="ORF">CNLFYP112_01256</name>
</gene>
<dbReference type="AlphaFoldDB" id="A0A6N2SEA8"/>
<keyword evidence="1" id="KW-1133">Transmembrane helix</keyword>
<proteinExistence type="predicted"/>
<feature type="transmembrane region" description="Helical" evidence="1">
    <location>
        <begin position="20"/>
        <end position="44"/>
    </location>
</feature>
<feature type="transmembrane region" description="Helical" evidence="1">
    <location>
        <begin position="51"/>
        <end position="80"/>
    </location>
</feature>
<protein>
    <recommendedName>
        <fullName evidence="3">DUF4956 domain-containing protein</fullName>
    </recommendedName>
</protein>
<evidence type="ECO:0008006" key="3">
    <source>
        <dbReference type="Google" id="ProtNLM"/>
    </source>
</evidence>
<keyword evidence="1" id="KW-0812">Transmembrane</keyword>
<evidence type="ECO:0000313" key="2">
    <source>
        <dbReference type="EMBL" id="VYS90908.1"/>
    </source>
</evidence>
<reference evidence="2" key="1">
    <citation type="submission" date="2019-11" db="EMBL/GenBank/DDBJ databases">
        <authorList>
            <person name="Feng L."/>
        </authorList>
    </citation>
    <scope>NUCLEOTIDE SEQUENCE</scope>
    <source>
        <strain evidence="2">CnexileLFYP112</strain>
    </source>
</reference>
<keyword evidence="1" id="KW-0472">Membrane</keyword>
<dbReference type="EMBL" id="CACRTG010000003">
    <property type="protein sequence ID" value="VYS90908.1"/>
    <property type="molecule type" value="Genomic_DNA"/>
</dbReference>